<dbReference type="PANTHER" id="PTHR12900">
    <property type="entry name" value="MITOTIC AND DNA DAMAGE CHECKPOINT PROTEIN HUS1"/>
    <property type="match status" value="1"/>
</dbReference>
<dbReference type="GO" id="GO:0000724">
    <property type="term" value="P:double-strand break repair via homologous recombination"/>
    <property type="evidence" value="ECO:0007669"/>
    <property type="project" value="TreeGrafter"/>
</dbReference>
<evidence type="ECO:0000256" key="2">
    <source>
        <dbReference type="ARBA" id="ARBA00023242"/>
    </source>
</evidence>
<dbReference type="GO" id="GO:0044778">
    <property type="term" value="P:meiotic DNA integrity checkpoint signaling"/>
    <property type="evidence" value="ECO:0007669"/>
    <property type="project" value="TreeGrafter"/>
</dbReference>
<dbReference type="EMBL" id="HBHZ01011794">
    <property type="protein sequence ID" value="CAE0196022.1"/>
    <property type="molecule type" value="Transcribed_RNA"/>
</dbReference>
<dbReference type="EMBL" id="CP151514">
    <property type="protein sequence ID" value="WZN66237.1"/>
    <property type="molecule type" value="Genomic_DNA"/>
</dbReference>
<dbReference type="GO" id="GO:0035861">
    <property type="term" value="C:site of double-strand break"/>
    <property type="evidence" value="ECO:0007669"/>
    <property type="project" value="TreeGrafter"/>
</dbReference>
<dbReference type="GO" id="GO:0033314">
    <property type="term" value="P:mitotic DNA replication checkpoint signaling"/>
    <property type="evidence" value="ECO:0007669"/>
    <property type="project" value="TreeGrafter"/>
</dbReference>
<dbReference type="Pfam" id="PF04005">
    <property type="entry name" value="Hus1"/>
    <property type="match status" value="1"/>
</dbReference>
<dbReference type="GO" id="GO:0030896">
    <property type="term" value="C:checkpoint clamp complex"/>
    <property type="evidence" value="ECO:0007669"/>
    <property type="project" value="InterPro"/>
</dbReference>
<accession>A0A7S3FQW2</accession>
<dbReference type="Gene3D" id="3.70.10.10">
    <property type="match status" value="1"/>
</dbReference>
<sequence length="326" mass="35560">MRFKGVLTQRGLNELGRGFLPTLQRFGKTVVLVLGPEEVHLVSEGGMASDADSTDGPFVCVRLGAPLVFDAAPLCQSKHNLNLIAFEFDLKLFERVMHGAASNEAEGLEMKLSMRRVPNGEETQARPFLSFQQGGSISITSELPISKPFPQAEVDHLIALIRSDDVCPFYVDLMPAVANLNESLKRLKKLSQTCLVTLVKNGDAHFQAFRMQSGCTVGVEYRGLEVHPDGERVADDRNVEAQQQPTGRLAAAKDLGMCSELIVRAKHLTSAFGVCQYTRPAKLLCGANGDFLHFLYVYLDRAGGAVTDKESMAIKIPCVQDSSAGF</sequence>
<dbReference type="PANTHER" id="PTHR12900:SF0">
    <property type="entry name" value="CHECKPOINT PROTEIN"/>
    <property type="match status" value="1"/>
</dbReference>
<dbReference type="GO" id="GO:0006289">
    <property type="term" value="P:nucleotide-excision repair"/>
    <property type="evidence" value="ECO:0007669"/>
    <property type="project" value="TreeGrafter"/>
</dbReference>
<evidence type="ECO:0000313" key="4">
    <source>
        <dbReference type="EMBL" id="WZN66237.1"/>
    </source>
</evidence>
<protein>
    <submittedName>
        <fullName evidence="4">DNA damage checkpoint protein HUS1</fullName>
    </submittedName>
</protein>
<dbReference type="GO" id="GO:0000723">
    <property type="term" value="P:telomere maintenance"/>
    <property type="evidence" value="ECO:0007669"/>
    <property type="project" value="TreeGrafter"/>
</dbReference>
<dbReference type="InterPro" id="IPR007150">
    <property type="entry name" value="HUS1/Mec3"/>
</dbReference>
<evidence type="ECO:0000313" key="3">
    <source>
        <dbReference type="EMBL" id="CAE0196022.1"/>
    </source>
</evidence>
<dbReference type="AlphaFoldDB" id="A0A7S3FQW2"/>
<reference evidence="3" key="1">
    <citation type="submission" date="2021-01" db="EMBL/GenBank/DDBJ databases">
        <authorList>
            <person name="Corre E."/>
            <person name="Pelletier E."/>
            <person name="Niang G."/>
            <person name="Scheremetjew M."/>
            <person name="Finn R."/>
            <person name="Kale V."/>
            <person name="Holt S."/>
            <person name="Cochrane G."/>
            <person name="Meng A."/>
            <person name="Brown T."/>
            <person name="Cohen L."/>
        </authorList>
    </citation>
    <scope>NUCLEOTIDE SEQUENCE</scope>
    <source>
        <strain evidence="3">RCC1871</strain>
    </source>
</reference>
<name>A0A7S3FQW2_9CHLO</name>
<keyword evidence="2" id="KW-0539">Nucleus</keyword>
<dbReference type="Proteomes" id="UP001472866">
    <property type="component" value="Chromosome 14"/>
</dbReference>
<reference evidence="4 5" key="2">
    <citation type="submission" date="2024-03" db="EMBL/GenBank/DDBJ databases">
        <title>Complete genome sequence of the green alga Chloropicon roscoffensis RCC1871.</title>
        <authorList>
            <person name="Lemieux C."/>
            <person name="Pombert J.-F."/>
            <person name="Otis C."/>
            <person name="Turmel M."/>
        </authorList>
    </citation>
    <scope>NUCLEOTIDE SEQUENCE [LARGE SCALE GENOMIC DNA]</scope>
    <source>
        <strain evidence="4 5">RCC1871</strain>
    </source>
</reference>
<comment type="subcellular location">
    <subcellularLocation>
        <location evidence="1">Nucleus</location>
    </subcellularLocation>
</comment>
<organism evidence="3">
    <name type="scientific">Chloropicon roscoffensis</name>
    <dbReference type="NCBI Taxonomy" id="1461544"/>
    <lineage>
        <taxon>Eukaryota</taxon>
        <taxon>Viridiplantae</taxon>
        <taxon>Chlorophyta</taxon>
        <taxon>Chloropicophyceae</taxon>
        <taxon>Chloropicales</taxon>
        <taxon>Chloropicaceae</taxon>
        <taxon>Chloropicon</taxon>
    </lineage>
</organism>
<dbReference type="GO" id="GO:0031573">
    <property type="term" value="P:mitotic intra-S DNA damage checkpoint signaling"/>
    <property type="evidence" value="ECO:0007669"/>
    <property type="project" value="TreeGrafter"/>
</dbReference>
<evidence type="ECO:0000256" key="1">
    <source>
        <dbReference type="ARBA" id="ARBA00004123"/>
    </source>
</evidence>
<proteinExistence type="predicted"/>
<gene>
    <name evidence="3" type="ORF">CROS1456_LOCUS9119</name>
    <name evidence="4" type="ORF">HKI87_14g78020</name>
</gene>
<evidence type="ECO:0000313" key="5">
    <source>
        <dbReference type="Proteomes" id="UP001472866"/>
    </source>
</evidence>
<keyword evidence="5" id="KW-1185">Reference proteome</keyword>